<reference evidence="3 4" key="1">
    <citation type="submission" date="2018-12" db="EMBL/GenBank/DDBJ databases">
        <title>Legionella sp,whole genome shotgun sequence.</title>
        <authorList>
            <person name="Wu H."/>
        </authorList>
    </citation>
    <scope>NUCLEOTIDE SEQUENCE [LARGE SCALE GENOMIC DNA]</scope>
    <source>
        <strain evidence="4">km714</strain>
    </source>
</reference>
<dbReference type="Pfam" id="PF13439">
    <property type="entry name" value="Glyco_transf_4"/>
    <property type="match status" value="1"/>
</dbReference>
<keyword evidence="3" id="KW-0808">Transferase</keyword>
<accession>A0A433JM07</accession>
<keyword evidence="4" id="KW-1185">Reference proteome</keyword>
<dbReference type="GO" id="GO:0016757">
    <property type="term" value="F:glycosyltransferase activity"/>
    <property type="evidence" value="ECO:0007669"/>
    <property type="project" value="InterPro"/>
</dbReference>
<dbReference type="RefSeq" id="WP_127111021.1">
    <property type="nucleotide sequence ID" value="NZ_RZGR01000002.1"/>
</dbReference>
<dbReference type="PANTHER" id="PTHR45947:SF3">
    <property type="entry name" value="SULFOQUINOVOSYL TRANSFERASE SQD2"/>
    <property type="match status" value="1"/>
</dbReference>
<protein>
    <submittedName>
        <fullName evidence="3">Glycosyltransferase</fullName>
    </submittedName>
</protein>
<dbReference type="CDD" id="cd03794">
    <property type="entry name" value="GT4_WbuB-like"/>
    <property type="match status" value="1"/>
</dbReference>
<dbReference type="Pfam" id="PF00534">
    <property type="entry name" value="Glycos_transf_1"/>
    <property type="match status" value="1"/>
</dbReference>
<dbReference type="InterPro" id="IPR050194">
    <property type="entry name" value="Glycosyltransferase_grp1"/>
</dbReference>
<dbReference type="PANTHER" id="PTHR45947">
    <property type="entry name" value="SULFOQUINOVOSYL TRANSFERASE SQD2"/>
    <property type="match status" value="1"/>
</dbReference>
<dbReference type="SUPFAM" id="SSF53756">
    <property type="entry name" value="UDP-Glycosyltransferase/glycogen phosphorylase"/>
    <property type="match status" value="1"/>
</dbReference>
<feature type="domain" description="Glycosyl transferase family 1" evidence="1">
    <location>
        <begin position="408"/>
        <end position="568"/>
    </location>
</feature>
<sequence length="599" mass="66918">MDTENFWKITLLSPTRVVFSAIFSHLGLLIKLFPHHFSVVFSKFHHKKAKQQLKASFEKIKPELAALYFSKGLKTAGKFISSQENIEKDLRIVALIYLCRIALPHDGVQIKPLIMQALALHPKPMRIKSLAFLLYQIGDLSTSLKLLDAIKTKLNIIDYKKMMLIRAEWESLSSSRFAFKKNIKPKFMTCKKTILYVAASSLPHHTSGYTLRTHGMVQGLAAAGWNMVCITRPGYPKDRTDCVKIKDKMHTVDNISYHALSGPNRRTTPLRQYILAAAQKILAAAKKTKPQLIQAASNYETALPALIAAKKLGLPFVYEVRGLWEYTAASKIPGWEGSERFSLMKQLETWVASNADLVLTLNRPLCNELIERGVAAHKISLAPNAVDIQKFSPLPRDTFLSHDLGLTNNFTVGYAGSIVGYEGLDDLISAINLAKQTIPNIRLIIVGNGEALPRLKLQVQAGALQDYVHFTGAVNTNEVQRYLSLFDVICLPRKPYKVCQLVSPLKPLEAMAMKIPLLISNVAALEEMATHGLTALIHQAGDSVSLADSLINIARNPTLRQILAENAYAYVLQKHTWNHIGQKLSEDFRILLEKSNRLI</sequence>
<evidence type="ECO:0000259" key="1">
    <source>
        <dbReference type="Pfam" id="PF00534"/>
    </source>
</evidence>
<proteinExistence type="predicted"/>
<name>A0A433JM07_9GAMM</name>
<organism evidence="3 4">
    <name type="scientific">Legionella septentrionalis</name>
    <dbReference type="NCBI Taxonomy" id="2498109"/>
    <lineage>
        <taxon>Bacteria</taxon>
        <taxon>Pseudomonadati</taxon>
        <taxon>Pseudomonadota</taxon>
        <taxon>Gammaproteobacteria</taxon>
        <taxon>Legionellales</taxon>
        <taxon>Legionellaceae</taxon>
        <taxon>Legionella</taxon>
    </lineage>
</organism>
<evidence type="ECO:0000313" key="4">
    <source>
        <dbReference type="Proteomes" id="UP000288012"/>
    </source>
</evidence>
<dbReference type="InterPro" id="IPR028098">
    <property type="entry name" value="Glyco_trans_4-like_N"/>
</dbReference>
<comment type="caution">
    <text evidence="3">The sequence shown here is derived from an EMBL/GenBank/DDBJ whole genome shotgun (WGS) entry which is preliminary data.</text>
</comment>
<dbReference type="AlphaFoldDB" id="A0A433JM07"/>
<dbReference type="EMBL" id="RZGR01000002">
    <property type="protein sequence ID" value="RUQ91062.1"/>
    <property type="molecule type" value="Genomic_DNA"/>
</dbReference>
<dbReference type="Gene3D" id="3.40.50.2000">
    <property type="entry name" value="Glycogen Phosphorylase B"/>
    <property type="match status" value="2"/>
</dbReference>
<evidence type="ECO:0000259" key="2">
    <source>
        <dbReference type="Pfam" id="PF13439"/>
    </source>
</evidence>
<evidence type="ECO:0000313" key="3">
    <source>
        <dbReference type="EMBL" id="RUQ91062.1"/>
    </source>
</evidence>
<dbReference type="InterPro" id="IPR001296">
    <property type="entry name" value="Glyco_trans_1"/>
</dbReference>
<gene>
    <name evidence="3" type="ORF">EKM59_00855</name>
</gene>
<dbReference type="Proteomes" id="UP000288012">
    <property type="component" value="Unassembled WGS sequence"/>
</dbReference>
<feature type="domain" description="Glycosyltransferase subfamily 4-like N-terminal" evidence="2">
    <location>
        <begin position="213"/>
        <end position="389"/>
    </location>
</feature>